<dbReference type="OrthoDB" id="9791748at2"/>
<comment type="caution">
    <text evidence="2">The sequence shown here is derived from an EMBL/GenBank/DDBJ whole genome shotgun (WGS) entry which is preliminary data.</text>
</comment>
<evidence type="ECO:0008006" key="4">
    <source>
        <dbReference type="Google" id="ProtNLM"/>
    </source>
</evidence>
<dbReference type="Proteomes" id="UP000261082">
    <property type="component" value="Unassembled WGS sequence"/>
</dbReference>
<evidence type="ECO:0000313" key="3">
    <source>
        <dbReference type="Proteomes" id="UP000261082"/>
    </source>
</evidence>
<dbReference type="RefSeq" id="WP_117159196.1">
    <property type="nucleotide sequence ID" value="NZ_QVID01000001.1"/>
</dbReference>
<evidence type="ECO:0000313" key="2">
    <source>
        <dbReference type="EMBL" id="RFN60137.1"/>
    </source>
</evidence>
<protein>
    <recommendedName>
        <fullName evidence="4">DUF4331 domain-containing protein</fullName>
    </recommendedName>
</protein>
<dbReference type="EMBL" id="QVID01000001">
    <property type="protein sequence ID" value="RFN60137.1"/>
    <property type="molecule type" value="Genomic_DNA"/>
</dbReference>
<accession>A0A3E1QDF1</accession>
<dbReference type="AlphaFoldDB" id="A0A3E1QDF1"/>
<evidence type="ECO:0000256" key="1">
    <source>
        <dbReference type="SAM" id="SignalP"/>
    </source>
</evidence>
<keyword evidence="3" id="KW-1185">Reference proteome</keyword>
<keyword evidence="1" id="KW-0732">Signal</keyword>
<name>A0A3E1QDF1_9FLAO</name>
<gene>
    <name evidence="2" type="ORF">DZ858_08870</name>
</gene>
<feature type="signal peptide" evidence="1">
    <location>
        <begin position="1"/>
        <end position="20"/>
    </location>
</feature>
<sequence length="232" mass="24943">MKIYKLSMVFIAMCASLLFVQCSDDDDNVIDLQTCNDGIQNGSETGVDCGGTACEPCADGEINFSGTFMQEDIMGRPGINTVFSGTDEVKNNFNTTTVTGRADFTPIFENTLETYHDVYAVSLGLDPEDVNYVPNILGLDATTFATVLSQFDALQVAPNAQTVYFDPSTGVALTGRNINDDVIDISLILMFGGGDLNNLNFDGTDGSPLLISDSVGFGDRQVVDFPYLETPN</sequence>
<proteinExistence type="predicted"/>
<reference evidence="2 3" key="1">
    <citation type="journal article" date="2007" name="Int. J. Syst. Evol. Microbiol.">
        <title>Marixanthomonas ophiurae gen. nov., sp. nov., a marine bacterium of the family Flavobacteriaceae isolated from a deep-sea brittle star.</title>
        <authorList>
            <person name="Romanenko L.A."/>
            <person name="Uchino M."/>
            <person name="Frolova G.M."/>
            <person name="Mikhailov V.V."/>
        </authorList>
    </citation>
    <scope>NUCLEOTIDE SEQUENCE [LARGE SCALE GENOMIC DNA]</scope>
    <source>
        <strain evidence="2 3">KMM 3046</strain>
    </source>
</reference>
<organism evidence="2 3">
    <name type="scientific">Marixanthomonas ophiurae</name>
    <dbReference type="NCBI Taxonomy" id="387659"/>
    <lineage>
        <taxon>Bacteria</taxon>
        <taxon>Pseudomonadati</taxon>
        <taxon>Bacteroidota</taxon>
        <taxon>Flavobacteriia</taxon>
        <taxon>Flavobacteriales</taxon>
        <taxon>Flavobacteriaceae</taxon>
        <taxon>Marixanthomonas</taxon>
    </lineage>
</organism>
<feature type="chain" id="PRO_5017742133" description="DUF4331 domain-containing protein" evidence="1">
    <location>
        <begin position="21"/>
        <end position="232"/>
    </location>
</feature>